<reference evidence="2" key="1">
    <citation type="submission" date="2018-03" db="EMBL/GenBank/DDBJ databases">
        <authorList>
            <person name="Guldener U."/>
        </authorList>
    </citation>
    <scope>NUCLEOTIDE SEQUENCE</scope>
</reference>
<feature type="compositionally biased region" description="Basic and acidic residues" evidence="1">
    <location>
        <begin position="43"/>
        <end position="60"/>
    </location>
</feature>
<sequence>MGCFPSTLKDQKDDHDKVSDTSSTQSSSKADSTTAQVNFNHGQESDSKKHALSQAREDPPSPRTAFAERLWAQWHEPECSDLANCTHSFYAIYTGSPAPNNAPRSLTHPGLVRVPTTLSAVARPIPTALPGTRSPLNLTQDTIQFLPEGTKPQME</sequence>
<proteinExistence type="predicted"/>
<evidence type="ECO:0000256" key="1">
    <source>
        <dbReference type="SAM" id="MobiDB-lite"/>
    </source>
</evidence>
<evidence type="ECO:0000313" key="3">
    <source>
        <dbReference type="Proteomes" id="UP001187734"/>
    </source>
</evidence>
<feature type="region of interest" description="Disordered" evidence="1">
    <location>
        <begin position="1"/>
        <end position="63"/>
    </location>
</feature>
<comment type="caution">
    <text evidence="2">The sequence shown here is derived from an EMBL/GenBank/DDBJ whole genome shotgun (WGS) entry which is preliminary data.</text>
</comment>
<gene>
    <name evidence="2" type="ORF">FTOL_02074</name>
</gene>
<organism evidence="2 3">
    <name type="scientific">Fusarium torulosum</name>
    <dbReference type="NCBI Taxonomy" id="33205"/>
    <lineage>
        <taxon>Eukaryota</taxon>
        <taxon>Fungi</taxon>
        <taxon>Dikarya</taxon>
        <taxon>Ascomycota</taxon>
        <taxon>Pezizomycotina</taxon>
        <taxon>Sordariomycetes</taxon>
        <taxon>Hypocreomycetidae</taxon>
        <taxon>Hypocreales</taxon>
        <taxon>Nectriaceae</taxon>
        <taxon>Fusarium</taxon>
    </lineage>
</organism>
<evidence type="ECO:0000313" key="2">
    <source>
        <dbReference type="EMBL" id="SPJ72346.1"/>
    </source>
</evidence>
<dbReference type="Proteomes" id="UP001187734">
    <property type="component" value="Unassembled WGS sequence"/>
</dbReference>
<protein>
    <submittedName>
        <fullName evidence="2">Uncharacterized protein</fullName>
    </submittedName>
</protein>
<feature type="compositionally biased region" description="Low complexity" evidence="1">
    <location>
        <begin position="20"/>
        <end position="36"/>
    </location>
</feature>
<keyword evidence="3" id="KW-1185">Reference proteome</keyword>
<name>A0AAE8SEB9_9HYPO</name>
<dbReference type="EMBL" id="ONZP01000057">
    <property type="protein sequence ID" value="SPJ72346.1"/>
    <property type="molecule type" value="Genomic_DNA"/>
</dbReference>
<dbReference type="AlphaFoldDB" id="A0AAE8SEB9"/>
<feature type="compositionally biased region" description="Basic and acidic residues" evidence="1">
    <location>
        <begin position="9"/>
        <end position="19"/>
    </location>
</feature>
<accession>A0AAE8SEB9</accession>